<feature type="compositionally biased region" description="Basic and acidic residues" evidence="1">
    <location>
        <begin position="56"/>
        <end position="68"/>
    </location>
</feature>
<evidence type="ECO:0000256" key="1">
    <source>
        <dbReference type="SAM" id="MobiDB-lite"/>
    </source>
</evidence>
<name>A0AAV1HZ55_9CHLO</name>
<feature type="region of interest" description="Disordered" evidence="1">
    <location>
        <begin position="25"/>
        <end position="88"/>
    </location>
</feature>
<organism evidence="2 3">
    <name type="scientific">Coccomyxa viridis</name>
    <dbReference type="NCBI Taxonomy" id="1274662"/>
    <lineage>
        <taxon>Eukaryota</taxon>
        <taxon>Viridiplantae</taxon>
        <taxon>Chlorophyta</taxon>
        <taxon>core chlorophytes</taxon>
        <taxon>Trebouxiophyceae</taxon>
        <taxon>Trebouxiophyceae incertae sedis</taxon>
        <taxon>Coccomyxaceae</taxon>
        <taxon>Coccomyxa</taxon>
    </lineage>
</organism>
<evidence type="ECO:0000313" key="3">
    <source>
        <dbReference type="Proteomes" id="UP001314263"/>
    </source>
</evidence>
<dbReference type="AlphaFoldDB" id="A0AAV1HZ55"/>
<dbReference type="Pfam" id="PF10175">
    <property type="entry name" value="MPP6"/>
    <property type="match status" value="1"/>
</dbReference>
<reference evidence="2 3" key="1">
    <citation type="submission" date="2023-10" db="EMBL/GenBank/DDBJ databases">
        <authorList>
            <person name="Maclean D."/>
            <person name="Macfadyen A."/>
        </authorList>
    </citation>
    <scope>NUCLEOTIDE SEQUENCE [LARGE SCALE GENOMIC DNA]</scope>
</reference>
<dbReference type="InterPro" id="IPR019324">
    <property type="entry name" value="MPP6"/>
</dbReference>
<dbReference type="Proteomes" id="UP001314263">
    <property type="component" value="Unassembled WGS sequence"/>
</dbReference>
<accession>A0AAV1HZ55</accession>
<dbReference type="EMBL" id="CAUYUE010000003">
    <property type="protein sequence ID" value="CAK0757636.1"/>
    <property type="molecule type" value="Genomic_DNA"/>
</dbReference>
<sequence>MARQPDSAPKGAGVKALSSRLLQMKFMKRGQAAETPPHAASASAAATEEEPTDASEQPKKVSEDERWVARTPQSGCIIISEPDPPPGALLGHMTFGGFNPAIEQMQKEAETRLREAKRKRAGGSDSVQQQAGATDYMQQAAVQSLRMQKRTKQPKR</sequence>
<feature type="compositionally biased region" description="Low complexity" evidence="1">
    <location>
        <begin position="32"/>
        <end position="46"/>
    </location>
</feature>
<comment type="caution">
    <text evidence="2">The sequence shown here is derived from an EMBL/GenBank/DDBJ whole genome shotgun (WGS) entry which is preliminary data.</text>
</comment>
<gene>
    <name evidence="2" type="ORF">CVIRNUC_002557</name>
</gene>
<feature type="region of interest" description="Disordered" evidence="1">
    <location>
        <begin position="108"/>
        <end position="156"/>
    </location>
</feature>
<feature type="compositionally biased region" description="Basic residues" evidence="1">
    <location>
        <begin position="147"/>
        <end position="156"/>
    </location>
</feature>
<proteinExistence type="predicted"/>
<dbReference type="PANTHER" id="PTHR13582">
    <property type="entry name" value="M-PHASE PHOSPHOPROTEIN 6"/>
    <property type="match status" value="1"/>
</dbReference>
<feature type="compositionally biased region" description="Polar residues" evidence="1">
    <location>
        <begin position="125"/>
        <end position="146"/>
    </location>
</feature>
<keyword evidence="3" id="KW-1185">Reference proteome</keyword>
<evidence type="ECO:0000313" key="2">
    <source>
        <dbReference type="EMBL" id="CAK0757636.1"/>
    </source>
</evidence>
<dbReference type="GO" id="GO:0000460">
    <property type="term" value="P:maturation of 5.8S rRNA"/>
    <property type="evidence" value="ECO:0007669"/>
    <property type="project" value="TreeGrafter"/>
</dbReference>
<dbReference type="PANTHER" id="PTHR13582:SF0">
    <property type="entry name" value="M-PHASE PHOSPHOPROTEIN 6"/>
    <property type="match status" value="1"/>
</dbReference>
<protein>
    <submittedName>
        <fullName evidence="2">Uncharacterized protein</fullName>
    </submittedName>
</protein>